<sequence length="281" mass="31395">MEVDFSFLEFVKRGRATLPVVRLFAASAAALRVVHLRRMNTVSKASPNTSPFGTWLQHMMGHTGPQREDQSESFALPMTRIVSEEFSGVALRTLRDAIATVRDYSEEVGPSVAIILSKDLRLLALFQHAVTSNRTTATQIERFLTLHIYDFILALPMCILGTWQGFYQYRAFTETEMDPMMTFSIRSCEKWNVPHPDAVQSYLIRGGGEDGVGPYTMVGDVASGGTVRVEKRYRRHMWLYEGVILPCGIAGVWGSPGGAAQGTFVWWKGCEQDSRSMSVNV</sequence>
<keyword evidence="3" id="KW-1185">Reference proteome</keyword>
<evidence type="ECO:0000313" key="3">
    <source>
        <dbReference type="Proteomes" id="UP000070544"/>
    </source>
</evidence>
<keyword evidence="1" id="KW-1133">Transmembrane helix</keyword>
<keyword evidence="1" id="KW-0472">Membrane</keyword>
<dbReference type="EMBL" id="KQ965769">
    <property type="protein sequence ID" value="KXS14423.1"/>
    <property type="molecule type" value="Genomic_DNA"/>
</dbReference>
<name>A0A139ADC6_GONPJ</name>
<evidence type="ECO:0000256" key="1">
    <source>
        <dbReference type="SAM" id="Phobius"/>
    </source>
</evidence>
<dbReference type="Proteomes" id="UP000070544">
    <property type="component" value="Unassembled WGS sequence"/>
</dbReference>
<accession>A0A139ADC6</accession>
<evidence type="ECO:0000313" key="2">
    <source>
        <dbReference type="EMBL" id="KXS14423.1"/>
    </source>
</evidence>
<proteinExistence type="predicted"/>
<gene>
    <name evidence="2" type="ORF">M427DRAFT_341537</name>
</gene>
<dbReference type="OrthoDB" id="2162996at2759"/>
<organism evidence="2 3">
    <name type="scientific">Gonapodya prolifera (strain JEL478)</name>
    <name type="common">Monoblepharis prolifera</name>
    <dbReference type="NCBI Taxonomy" id="1344416"/>
    <lineage>
        <taxon>Eukaryota</taxon>
        <taxon>Fungi</taxon>
        <taxon>Fungi incertae sedis</taxon>
        <taxon>Chytridiomycota</taxon>
        <taxon>Chytridiomycota incertae sedis</taxon>
        <taxon>Monoblepharidomycetes</taxon>
        <taxon>Monoblepharidales</taxon>
        <taxon>Gonapodyaceae</taxon>
        <taxon>Gonapodya</taxon>
    </lineage>
</organism>
<dbReference type="AlphaFoldDB" id="A0A139ADC6"/>
<feature type="transmembrane region" description="Helical" evidence="1">
    <location>
        <begin position="238"/>
        <end position="256"/>
    </location>
</feature>
<reference evidence="2 3" key="1">
    <citation type="journal article" date="2015" name="Genome Biol. Evol.">
        <title>Phylogenomic analyses indicate that early fungi evolved digesting cell walls of algal ancestors of land plants.</title>
        <authorList>
            <person name="Chang Y."/>
            <person name="Wang S."/>
            <person name="Sekimoto S."/>
            <person name="Aerts A.L."/>
            <person name="Choi C."/>
            <person name="Clum A."/>
            <person name="LaButti K.M."/>
            <person name="Lindquist E.A."/>
            <person name="Yee Ngan C."/>
            <person name="Ohm R.A."/>
            <person name="Salamov A.A."/>
            <person name="Grigoriev I.V."/>
            <person name="Spatafora J.W."/>
            <person name="Berbee M.L."/>
        </authorList>
    </citation>
    <scope>NUCLEOTIDE SEQUENCE [LARGE SCALE GENOMIC DNA]</scope>
    <source>
        <strain evidence="2 3">JEL478</strain>
    </source>
</reference>
<keyword evidence="1" id="KW-0812">Transmembrane</keyword>
<protein>
    <submittedName>
        <fullName evidence="2">Uncharacterized protein</fullName>
    </submittedName>
</protein>